<evidence type="ECO:0000256" key="2">
    <source>
        <dbReference type="ARBA" id="ARBA00023125"/>
    </source>
</evidence>
<dbReference type="Gene3D" id="1.10.10.60">
    <property type="entry name" value="Homeodomain-like"/>
    <property type="match status" value="1"/>
</dbReference>
<keyword evidence="2" id="KW-0238">DNA-binding</keyword>
<dbReference type="EMBL" id="CP044205">
    <property type="protein sequence ID" value="QFY41250.1"/>
    <property type="molecule type" value="Genomic_DNA"/>
</dbReference>
<dbReference type="GO" id="GO:0000160">
    <property type="term" value="P:phosphorelay signal transduction system"/>
    <property type="evidence" value="ECO:0007669"/>
    <property type="project" value="InterPro"/>
</dbReference>
<keyword evidence="3" id="KW-0804">Transcription</keyword>
<dbReference type="InterPro" id="IPR020449">
    <property type="entry name" value="Tscrpt_reg_AraC-type_HTH"/>
</dbReference>
<dbReference type="KEGG" id="mmob:F6R98_00340"/>
<evidence type="ECO:0000259" key="6">
    <source>
        <dbReference type="PROSITE" id="PS50110"/>
    </source>
</evidence>
<dbReference type="PROSITE" id="PS01124">
    <property type="entry name" value="HTH_ARAC_FAMILY_2"/>
    <property type="match status" value="1"/>
</dbReference>
<protein>
    <submittedName>
        <fullName evidence="7">Response regulator</fullName>
    </submittedName>
</protein>
<dbReference type="PROSITE" id="PS50110">
    <property type="entry name" value="RESPONSE_REGULATORY"/>
    <property type="match status" value="1"/>
</dbReference>
<dbReference type="Proteomes" id="UP000325755">
    <property type="component" value="Chromosome"/>
</dbReference>
<dbReference type="Pfam" id="PF12833">
    <property type="entry name" value="HTH_18"/>
    <property type="match status" value="1"/>
</dbReference>
<dbReference type="InterPro" id="IPR011006">
    <property type="entry name" value="CheY-like_superfamily"/>
</dbReference>
<dbReference type="CDD" id="cd19920">
    <property type="entry name" value="REC_PA4781-like"/>
    <property type="match status" value="1"/>
</dbReference>
<feature type="domain" description="Response regulatory" evidence="6">
    <location>
        <begin position="6"/>
        <end position="122"/>
    </location>
</feature>
<evidence type="ECO:0000256" key="1">
    <source>
        <dbReference type="ARBA" id="ARBA00023015"/>
    </source>
</evidence>
<sequence length="257" mass="28923">MYPLSTIMLIDDSLDELRLLSDMLRHEHFRLMVATDGRQGYQRAIVAQPDLIVMDVAMPQMDGFTACRLLKTDPVTCHIPVIFLSAKNSAEERLQGLSIGGEDYISKPFLEAEVLMRIRIHLNRLRGCLSQPDAERAIKQLSPDEIIARAAANLIQDQLEALPTVAKIAHMVGTHEKKLGRIFHNQFGMTVSTFIREERISVACKLLTGTEMSVRKIAAQVGFENAGNFATAFRERMGMPPSDYREATRHFENEPLT</sequence>
<evidence type="ECO:0000256" key="4">
    <source>
        <dbReference type="PROSITE-ProRule" id="PRU00169"/>
    </source>
</evidence>
<evidence type="ECO:0000259" key="5">
    <source>
        <dbReference type="PROSITE" id="PS01124"/>
    </source>
</evidence>
<keyword evidence="8" id="KW-1185">Reference proteome</keyword>
<dbReference type="PANTHER" id="PTHR47893">
    <property type="entry name" value="REGULATORY PROTEIN PCHR"/>
    <property type="match status" value="1"/>
</dbReference>
<dbReference type="InterPro" id="IPR001789">
    <property type="entry name" value="Sig_transdc_resp-reg_receiver"/>
</dbReference>
<dbReference type="PRINTS" id="PR00032">
    <property type="entry name" value="HTHARAC"/>
</dbReference>
<dbReference type="SUPFAM" id="SSF46689">
    <property type="entry name" value="Homeodomain-like"/>
    <property type="match status" value="1"/>
</dbReference>
<feature type="modified residue" description="4-aspartylphosphate" evidence="4">
    <location>
        <position position="55"/>
    </location>
</feature>
<dbReference type="OrthoDB" id="8874570at2"/>
<dbReference type="AlphaFoldDB" id="A0A5Q0BBV1"/>
<dbReference type="InParanoid" id="A0A5Q0BBV1"/>
<dbReference type="PROSITE" id="PS00041">
    <property type="entry name" value="HTH_ARAC_FAMILY_1"/>
    <property type="match status" value="1"/>
</dbReference>
<dbReference type="InterPro" id="IPR018060">
    <property type="entry name" value="HTH_AraC"/>
</dbReference>
<proteinExistence type="predicted"/>
<dbReference type="RefSeq" id="WP_153247227.1">
    <property type="nucleotide sequence ID" value="NZ_CP044205.1"/>
</dbReference>
<name>A0A5Q0BBV1_9GAMM</name>
<dbReference type="GO" id="GO:0043565">
    <property type="term" value="F:sequence-specific DNA binding"/>
    <property type="evidence" value="ECO:0007669"/>
    <property type="project" value="InterPro"/>
</dbReference>
<dbReference type="Pfam" id="PF00072">
    <property type="entry name" value="Response_reg"/>
    <property type="match status" value="1"/>
</dbReference>
<dbReference type="InterPro" id="IPR018062">
    <property type="entry name" value="HTH_AraC-typ_CS"/>
</dbReference>
<dbReference type="GO" id="GO:0003700">
    <property type="term" value="F:DNA-binding transcription factor activity"/>
    <property type="evidence" value="ECO:0007669"/>
    <property type="project" value="InterPro"/>
</dbReference>
<dbReference type="SMART" id="SM00342">
    <property type="entry name" value="HTH_ARAC"/>
    <property type="match status" value="1"/>
</dbReference>
<keyword evidence="1" id="KW-0805">Transcription regulation</keyword>
<dbReference type="PANTHER" id="PTHR47893:SF1">
    <property type="entry name" value="REGULATORY PROTEIN PCHR"/>
    <property type="match status" value="1"/>
</dbReference>
<evidence type="ECO:0000256" key="3">
    <source>
        <dbReference type="ARBA" id="ARBA00023163"/>
    </source>
</evidence>
<dbReference type="Gene3D" id="3.40.50.2300">
    <property type="match status" value="1"/>
</dbReference>
<dbReference type="InterPro" id="IPR053142">
    <property type="entry name" value="PchR_regulatory_protein"/>
</dbReference>
<accession>A0A5Q0BBV1</accession>
<evidence type="ECO:0000313" key="8">
    <source>
        <dbReference type="Proteomes" id="UP000325755"/>
    </source>
</evidence>
<dbReference type="SMART" id="SM00448">
    <property type="entry name" value="REC"/>
    <property type="match status" value="1"/>
</dbReference>
<dbReference type="InterPro" id="IPR009057">
    <property type="entry name" value="Homeodomain-like_sf"/>
</dbReference>
<feature type="domain" description="HTH araC/xylS-type" evidence="5">
    <location>
        <begin position="149"/>
        <end position="247"/>
    </location>
</feature>
<reference evidence="7 8" key="1">
    <citation type="submission" date="2019-09" db="EMBL/GenBank/DDBJ databases">
        <title>Ecophysiology of the spiral-shaped methanotroph Methylospira mobilis as revealed by the complete genome sequence.</title>
        <authorList>
            <person name="Oshkin I.Y."/>
            <person name="Dedysh S.N."/>
            <person name="Miroshnikov K."/>
            <person name="Danilova O.V."/>
            <person name="Hakobyan A."/>
            <person name="Liesack W."/>
        </authorList>
    </citation>
    <scope>NUCLEOTIDE SEQUENCE [LARGE SCALE GENOMIC DNA]</scope>
    <source>
        <strain evidence="7 8">Shm1</strain>
    </source>
</reference>
<organism evidence="7 8">
    <name type="scientific">Candidatus Methylospira mobilis</name>
    <dbReference type="NCBI Taxonomy" id="1808979"/>
    <lineage>
        <taxon>Bacteria</taxon>
        <taxon>Pseudomonadati</taxon>
        <taxon>Pseudomonadota</taxon>
        <taxon>Gammaproteobacteria</taxon>
        <taxon>Methylococcales</taxon>
        <taxon>Methylococcaceae</taxon>
        <taxon>Candidatus Methylospira</taxon>
    </lineage>
</organism>
<evidence type="ECO:0000313" key="7">
    <source>
        <dbReference type="EMBL" id="QFY41250.1"/>
    </source>
</evidence>
<keyword evidence="4" id="KW-0597">Phosphoprotein</keyword>
<dbReference type="SUPFAM" id="SSF52172">
    <property type="entry name" value="CheY-like"/>
    <property type="match status" value="1"/>
</dbReference>
<gene>
    <name evidence="7" type="ORF">F6R98_00340</name>
</gene>